<dbReference type="EMBL" id="JBHUIM010000001">
    <property type="protein sequence ID" value="MFD2245480.1"/>
    <property type="molecule type" value="Genomic_DNA"/>
</dbReference>
<reference evidence="4" key="1">
    <citation type="journal article" date="2019" name="Int. J. Syst. Evol. Microbiol.">
        <title>The Global Catalogue of Microorganisms (GCM) 10K type strain sequencing project: providing services to taxonomists for standard genome sequencing and annotation.</title>
        <authorList>
            <consortium name="The Broad Institute Genomics Platform"/>
            <consortium name="The Broad Institute Genome Sequencing Center for Infectious Disease"/>
            <person name="Wu L."/>
            <person name="Ma J."/>
        </authorList>
    </citation>
    <scope>NUCLEOTIDE SEQUENCE [LARGE SCALE GENOMIC DNA]</scope>
    <source>
        <strain evidence="4">CGMCC 4.1782</strain>
    </source>
</reference>
<evidence type="ECO:0000313" key="4">
    <source>
        <dbReference type="Proteomes" id="UP001597374"/>
    </source>
</evidence>
<sequence length="255" mass="29035">MSRRIAVTLKIVALLLLLQGRPAGIARASAPVAEIQVTGFYTLLGSFLQKHVEGGQVNYSAISKDRKALQQLVQHVAAYDLRKVTPSEKKAFYINAYNVLVIQGVMDSYPLKSVMEVSGFFDKTKYNVAGEHLTLNELENKKLREVYKDARIHFALVCAAKSCPPLLGKPYLPATLEQQLEKQTTQALQDPQFIQVKPKEGQVLVSEIFKWYEQDFLQEAPSIVAYINRYRQNKINPKYKVGYYTYSWDLNQVNR</sequence>
<keyword evidence="1" id="KW-0732">Signal</keyword>
<dbReference type="Pfam" id="PF04784">
    <property type="entry name" value="DUF547"/>
    <property type="match status" value="1"/>
</dbReference>
<feature type="domain" description="DUF547" evidence="2">
    <location>
        <begin position="82"/>
        <end position="185"/>
    </location>
</feature>
<gene>
    <name evidence="3" type="ORF">ACFSKP_04385</name>
</gene>
<dbReference type="Proteomes" id="UP001597374">
    <property type="component" value="Unassembled WGS sequence"/>
</dbReference>
<proteinExistence type="predicted"/>
<keyword evidence="4" id="KW-1185">Reference proteome</keyword>
<organism evidence="3 4">
    <name type="scientific">Pontibacter ruber</name>
    <dbReference type="NCBI Taxonomy" id="1343895"/>
    <lineage>
        <taxon>Bacteria</taxon>
        <taxon>Pseudomonadati</taxon>
        <taxon>Bacteroidota</taxon>
        <taxon>Cytophagia</taxon>
        <taxon>Cytophagales</taxon>
        <taxon>Hymenobacteraceae</taxon>
        <taxon>Pontibacter</taxon>
    </lineage>
</organism>
<dbReference type="RefSeq" id="WP_250429063.1">
    <property type="nucleotide sequence ID" value="NZ_JALPRR010000002.1"/>
</dbReference>
<dbReference type="InterPro" id="IPR006869">
    <property type="entry name" value="DUF547"/>
</dbReference>
<name>A0ABW5CW07_9BACT</name>
<accession>A0ABW5CW07</accession>
<comment type="caution">
    <text evidence="3">The sequence shown here is derived from an EMBL/GenBank/DDBJ whole genome shotgun (WGS) entry which is preliminary data.</text>
</comment>
<feature type="signal peptide" evidence="1">
    <location>
        <begin position="1"/>
        <end position="28"/>
    </location>
</feature>
<protein>
    <submittedName>
        <fullName evidence="3">DUF547 domain-containing protein</fullName>
    </submittedName>
</protein>
<evidence type="ECO:0000256" key="1">
    <source>
        <dbReference type="SAM" id="SignalP"/>
    </source>
</evidence>
<dbReference type="PANTHER" id="PTHR46361:SF3">
    <property type="entry name" value="ELECTRON CARRIER_ PROTEIN DISULFIDE OXIDOREDUCTASE"/>
    <property type="match status" value="1"/>
</dbReference>
<feature type="chain" id="PRO_5046597778" evidence="1">
    <location>
        <begin position="29"/>
        <end position="255"/>
    </location>
</feature>
<evidence type="ECO:0000313" key="3">
    <source>
        <dbReference type="EMBL" id="MFD2245480.1"/>
    </source>
</evidence>
<evidence type="ECO:0000259" key="2">
    <source>
        <dbReference type="Pfam" id="PF04784"/>
    </source>
</evidence>
<dbReference type="PANTHER" id="PTHR46361">
    <property type="entry name" value="ELECTRON CARRIER/ PROTEIN DISULFIDE OXIDOREDUCTASE"/>
    <property type="match status" value="1"/>
</dbReference>